<name>A0AAV4MJB2_CAEEX</name>
<sequence>MLRRPMSASHVLFRIANSPPRCINSPEHTFHSRNCGKTCNDLCQGCRRPFGSHGSFFHRSDSSLGERQMATRAKSCSEIETLRAHSFPCGARRKVVPLLKKDSLSSTYHMCYL</sequence>
<protein>
    <recommendedName>
        <fullName evidence="3">C2H2-type domain-containing protein</fullName>
    </recommendedName>
</protein>
<proteinExistence type="predicted"/>
<accession>A0AAV4MJB2</accession>
<gene>
    <name evidence="1" type="ORF">CEXT_297381</name>
</gene>
<dbReference type="EMBL" id="BPLR01019701">
    <property type="protein sequence ID" value="GIX70889.1"/>
    <property type="molecule type" value="Genomic_DNA"/>
</dbReference>
<evidence type="ECO:0000313" key="1">
    <source>
        <dbReference type="EMBL" id="GIX70889.1"/>
    </source>
</evidence>
<keyword evidence="2" id="KW-1185">Reference proteome</keyword>
<comment type="caution">
    <text evidence="1">The sequence shown here is derived from an EMBL/GenBank/DDBJ whole genome shotgun (WGS) entry which is preliminary data.</text>
</comment>
<reference evidence="1 2" key="1">
    <citation type="submission" date="2021-06" db="EMBL/GenBank/DDBJ databases">
        <title>Caerostris extrusa draft genome.</title>
        <authorList>
            <person name="Kono N."/>
            <person name="Arakawa K."/>
        </authorList>
    </citation>
    <scope>NUCLEOTIDE SEQUENCE [LARGE SCALE GENOMIC DNA]</scope>
</reference>
<evidence type="ECO:0000313" key="2">
    <source>
        <dbReference type="Proteomes" id="UP001054945"/>
    </source>
</evidence>
<evidence type="ECO:0008006" key="3">
    <source>
        <dbReference type="Google" id="ProtNLM"/>
    </source>
</evidence>
<dbReference type="AlphaFoldDB" id="A0AAV4MJB2"/>
<dbReference type="Proteomes" id="UP001054945">
    <property type="component" value="Unassembled WGS sequence"/>
</dbReference>
<organism evidence="1 2">
    <name type="scientific">Caerostris extrusa</name>
    <name type="common">Bark spider</name>
    <name type="synonym">Caerostris bankana</name>
    <dbReference type="NCBI Taxonomy" id="172846"/>
    <lineage>
        <taxon>Eukaryota</taxon>
        <taxon>Metazoa</taxon>
        <taxon>Ecdysozoa</taxon>
        <taxon>Arthropoda</taxon>
        <taxon>Chelicerata</taxon>
        <taxon>Arachnida</taxon>
        <taxon>Araneae</taxon>
        <taxon>Araneomorphae</taxon>
        <taxon>Entelegynae</taxon>
        <taxon>Araneoidea</taxon>
        <taxon>Araneidae</taxon>
        <taxon>Caerostris</taxon>
    </lineage>
</organism>